<evidence type="ECO:0000313" key="5">
    <source>
        <dbReference type="EMBL" id="SFV69194.1"/>
    </source>
</evidence>
<keyword evidence="2 5" id="KW-0808">Transferase</keyword>
<reference evidence="5" key="1">
    <citation type="submission" date="2016-10" db="EMBL/GenBank/DDBJ databases">
        <authorList>
            <person name="de Groot N.N."/>
        </authorList>
    </citation>
    <scope>NUCLEOTIDE SEQUENCE</scope>
</reference>
<proteinExistence type="predicted"/>
<evidence type="ECO:0000256" key="1">
    <source>
        <dbReference type="ARBA" id="ARBA00022603"/>
    </source>
</evidence>
<evidence type="ECO:0000256" key="3">
    <source>
        <dbReference type="ARBA" id="ARBA00022691"/>
    </source>
</evidence>
<dbReference type="Gene3D" id="3.40.50.150">
    <property type="entry name" value="Vaccinia Virus protein VP39"/>
    <property type="match status" value="1"/>
</dbReference>
<dbReference type="PANTHER" id="PTHR43042">
    <property type="entry name" value="SAM-DEPENDENT METHYLTRANSFERASE"/>
    <property type="match status" value="1"/>
</dbReference>
<dbReference type="Pfam" id="PF10672">
    <property type="entry name" value="Methyltrans_SAM"/>
    <property type="match status" value="1"/>
</dbReference>
<dbReference type="AlphaFoldDB" id="A0A1W1CTT0"/>
<dbReference type="InterPro" id="IPR019614">
    <property type="entry name" value="SAM-dep_methyl-trfase"/>
</dbReference>
<feature type="domain" description="S-adenosylmethionine-dependent methyltransferase" evidence="4">
    <location>
        <begin position="23"/>
        <end position="301"/>
    </location>
</feature>
<dbReference type="EC" id="2.1.1.-" evidence="5"/>
<dbReference type="GO" id="GO:0032259">
    <property type="term" value="P:methylation"/>
    <property type="evidence" value="ECO:0007669"/>
    <property type="project" value="UniProtKB-KW"/>
</dbReference>
<dbReference type="GO" id="GO:0008168">
    <property type="term" value="F:methyltransferase activity"/>
    <property type="evidence" value="ECO:0007669"/>
    <property type="project" value="UniProtKB-KW"/>
</dbReference>
<dbReference type="PANTHER" id="PTHR43042:SF3">
    <property type="entry name" value="RIBOSOMAL RNA LARGE SUBUNIT METHYLTRANSFERASE YWBD-RELATED"/>
    <property type="match status" value="1"/>
</dbReference>
<evidence type="ECO:0000259" key="4">
    <source>
        <dbReference type="Pfam" id="PF10672"/>
    </source>
</evidence>
<gene>
    <name evidence="5" type="ORF">MNB_SM-5-207</name>
</gene>
<evidence type="ECO:0000256" key="2">
    <source>
        <dbReference type="ARBA" id="ARBA00022679"/>
    </source>
</evidence>
<dbReference type="SUPFAM" id="SSF53335">
    <property type="entry name" value="S-adenosyl-L-methionine-dependent methyltransferases"/>
    <property type="match status" value="1"/>
</dbReference>
<accession>A0A1W1CTT0</accession>
<organism evidence="5">
    <name type="scientific">hydrothermal vent metagenome</name>
    <dbReference type="NCBI Taxonomy" id="652676"/>
    <lineage>
        <taxon>unclassified sequences</taxon>
        <taxon>metagenomes</taxon>
        <taxon>ecological metagenomes</taxon>
    </lineage>
</organism>
<keyword evidence="1 5" id="KW-0489">Methyltransferase</keyword>
<dbReference type="EMBL" id="FPHH01000119">
    <property type="protein sequence ID" value="SFV69194.1"/>
    <property type="molecule type" value="Genomic_DNA"/>
</dbReference>
<dbReference type="InterPro" id="IPR029063">
    <property type="entry name" value="SAM-dependent_MTases_sf"/>
</dbReference>
<sequence>MTIQELQHHITKNSSNAGSEFTRVFHGRGGVYEGLRHLTIDSIDTILSVALYFQEANEEEIITMLEDFVKNSQKYTTLVVQRRYIKGAPSEVLLGEVPDDLYILENGMKLKLNLLSNKNSYYFPDMKNGRAFVRQHAKGKRILNLFAYTCAFSVAAKFGDADSVVNVDMSKGALKIGMANHSLNNLDPRGVSFLPYNILKSFSALKKKGPYDMIIIDPPSFQRGSFEATKDYQKIIKRLPELAAEQCTIVACLNSPELSTDFLISMMEEFAPTFHFEKRLENLASFQSNDEEKSLKNLIFKQGYSQ</sequence>
<protein>
    <submittedName>
        <fullName evidence="5">Methyltransferase</fullName>
        <ecNumber evidence="5">2.1.1.-</ecNumber>
    </submittedName>
</protein>
<name>A0A1W1CTT0_9ZZZZ</name>
<keyword evidence="3" id="KW-0949">S-adenosyl-L-methionine</keyword>
<dbReference type="CDD" id="cd02440">
    <property type="entry name" value="AdoMet_MTases"/>
    <property type="match status" value="1"/>
</dbReference>